<proteinExistence type="predicted"/>
<dbReference type="InterPro" id="IPR029044">
    <property type="entry name" value="Nucleotide-diphossugar_trans"/>
</dbReference>
<comment type="caution">
    <text evidence="1">The sequence shown here is derived from an EMBL/GenBank/DDBJ whole genome shotgun (WGS) entry which is preliminary data.</text>
</comment>
<reference evidence="1" key="2">
    <citation type="submission" date="2020-09" db="EMBL/GenBank/DDBJ databases">
        <authorList>
            <person name="Sun Q."/>
            <person name="Ohkuma M."/>
        </authorList>
    </citation>
    <scope>NUCLEOTIDE SEQUENCE</scope>
    <source>
        <strain evidence="1">JCM 30804</strain>
    </source>
</reference>
<dbReference type="SUPFAM" id="SSF53448">
    <property type="entry name" value="Nucleotide-diphospho-sugar transferases"/>
    <property type="match status" value="1"/>
</dbReference>
<organism evidence="1 2">
    <name type="scientific">Shewanella gelidii</name>
    <dbReference type="NCBI Taxonomy" id="1642821"/>
    <lineage>
        <taxon>Bacteria</taxon>
        <taxon>Pseudomonadati</taxon>
        <taxon>Pseudomonadota</taxon>
        <taxon>Gammaproteobacteria</taxon>
        <taxon>Alteromonadales</taxon>
        <taxon>Shewanellaceae</taxon>
        <taxon>Shewanella</taxon>
    </lineage>
</organism>
<protein>
    <submittedName>
        <fullName evidence="1">Glycosyl transferase</fullName>
    </submittedName>
</protein>
<dbReference type="EMBL" id="BMPZ01000004">
    <property type="protein sequence ID" value="GGI82331.1"/>
    <property type="molecule type" value="Genomic_DNA"/>
</dbReference>
<dbReference type="Proteomes" id="UP000613743">
    <property type="component" value="Unassembled WGS sequence"/>
</dbReference>
<dbReference type="RefSeq" id="WP_188920317.1">
    <property type="nucleotide sequence ID" value="NZ_BMPZ01000004.1"/>
</dbReference>
<name>A0A917JR65_9GAMM</name>
<dbReference type="AlphaFoldDB" id="A0A917JR65"/>
<dbReference type="Gene3D" id="3.90.550.10">
    <property type="entry name" value="Spore Coat Polysaccharide Biosynthesis Protein SpsA, Chain A"/>
    <property type="match status" value="1"/>
</dbReference>
<sequence>MADFYQNGTVTTLHNLSQRDSENMAQELESFAKVRPMGLILPSLFSELEGKALPDIVEKMKSVKYLSQVVIGLDRANLEQYKHALQFFDQLPQHHRVLWNDGPRLRAIDAKLQELGLAPKEPGKGRNVWYCMGYILATGKAESIALHDCDILTYETELLDRLLYPVANPLFNYEFAKGFYARVANGKINGRVSRLLVTPLIKALKKTVGHCDYLEYMDSFLYPLAGEFSFRRDVLTDIRIPSDWGLEIGVLSEMHRNYSSNRLCQVDIAATYDHKHQDLSLNSTEGGLSKMSIDISKALIRKLATQGETFSAETFRTLKATYYRIALDYVETYRNDAIMNGLTLDIHNEEKAVEMFAENLLIAGNTFLEQPMDTPFIPSWSRVISAVPDILSQIATAVELDHQEFQATYNSKGAYATN</sequence>
<evidence type="ECO:0000313" key="2">
    <source>
        <dbReference type="Proteomes" id="UP000613743"/>
    </source>
</evidence>
<keyword evidence="2" id="KW-1185">Reference proteome</keyword>
<dbReference type="GO" id="GO:0016740">
    <property type="term" value="F:transferase activity"/>
    <property type="evidence" value="ECO:0007669"/>
    <property type="project" value="UniProtKB-KW"/>
</dbReference>
<gene>
    <name evidence="1" type="ORF">GCM10009332_19420</name>
</gene>
<evidence type="ECO:0000313" key="1">
    <source>
        <dbReference type="EMBL" id="GGI82331.1"/>
    </source>
</evidence>
<reference evidence="1" key="1">
    <citation type="journal article" date="2014" name="Int. J. Syst. Evol. Microbiol.">
        <title>Complete genome sequence of Corynebacterium casei LMG S-19264T (=DSM 44701T), isolated from a smear-ripened cheese.</title>
        <authorList>
            <consortium name="US DOE Joint Genome Institute (JGI-PGF)"/>
            <person name="Walter F."/>
            <person name="Albersmeier A."/>
            <person name="Kalinowski J."/>
            <person name="Ruckert C."/>
        </authorList>
    </citation>
    <scope>NUCLEOTIDE SEQUENCE</scope>
    <source>
        <strain evidence="1">JCM 30804</strain>
    </source>
</reference>
<keyword evidence="1" id="KW-0808">Transferase</keyword>
<accession>A0A917JR65</accession>